<keyword evidence="1 2" id="KW-0193">Cuticle</keyword>
<keyword evidence="5" id="KW-1185">Reference proteome</keyword>
<evidence type="ECO:0000256" key="1">
    <source>
        <dbReference type="ARBA" id="ARBA00022460"/>
    </source>
</evidence>
<dbReference type="Pfam" id="PF00379">
    <property type="entry name" value="Chitin_bind_4"/>
    <property type="match status" value="1"/>
</dbReference>
<accession>A0A9J7CUH6</accession>
<dbReference type="RefSeq" id="XP_005184997.2">
    <property type="nucleotide sequence ID" value="XM_005184940.3"/>
</dbReference>
<dbReference type="VEuPathDB" id="VectorBase:MDOA012191"/>
<name>A0A9J7CUH6_MUSDO</name>
<feature type="region of interest" description="Disordered" evidence="3">
    <location>
        <begin position="122"/>
        <end position="155"/>
    </location>
</feature>
<evidence type="ECO:0000259" key="4">
    <source>
        <dbReference type="Pfam" id="PF11822"/>
    </source>
</evidence>
<sequence>MSSNNNKNYDSNSQIPPPPTTTTTGNIQCENKAGSPEKTINLNDFLDFLNLSCHVNDMISQTSTQTHFGKDTGHTHHQHHHVAGKSGSNHVTNTGAVPKSHGSQKPLDFQQLANNRLVNDLFGYRNSPKSTNMPDELTDSGPSTGSSGGAGEVNRLRRHNSIVLPKSKQGSNTGGGDGILHPKLNEKLDFILNEGILDAVLPFICPVPLPANYNNRLKPKTKETTSKVSSTTVSSATNAADNEAEPSAATTATKDINSSATKTSGKTPTSLSVAKTLTTIQSGSTTKREPEVIIHVCDEVKNTSKDFLCPQSLLVSKMGYFADVTAGQKLEDMDISVHCDIQIFDWLMKWVKSESTSSSAMDPSEGPPNLNVNNVVPILVSASFLQMEPLLLDCLSFCHSRLGEVVKASTNLSCLNDSIITRLADMFTNVELEMVRDKKDRLLPRLWTKLIQSLCEPEPEALRGHYYSLAGLFRCCKCNRCLTNTMKSYVQCVQGNVRLNRWGQLVSHHVRDTMWDLNLYIAQLFKEFKSWRRVYWKLWGHAHYLYCCLCEMYFPVYQMSWCRYHPEAPTFLGPVTDGRTTGAAGRYPCCGQQAFRFETLPGPNGCQFREHSVLVETDRERSILSIVQLATEGHALGDCPPPKMLETMTSGESESRWMLLSLMPQRCRQGLLPILNPDESHSRIARRVRPASSRFFADSSTETESTDNTLENLRATSRKFGLGDYGSSLSTSSSDGCESSDSKIMIPKKSYNKKHHRKSKQPLNPGRYWSGELSARSNQDNQREFEEKVMKQVIALVRKKNGTDINVNKPARPLGGTYVKLEQEWKEQLKQRFYNTASANNSSSQANGGNCGGSSMTSLSVKASRKKPDNGQILSITELKQLIYKTSLSSLHELVTGLVQNHINVHPYIPMNFICCLAALCAVAVARPDQYDAAAETRSYSSDLKEDGSYQFQFDTTNGIAAQESGVGGYYASGSSAYYAPDGQLITLTYTADENGFHPAGDHLPTPPPIPTAILKALEYIRTHPHEEERQGGAAKVKHVLQDKRYHH</sequence>
<dbReference type="VEuPathDB" id="VectorBase:MDOMA2_005394"/>
<dbReference type="PROSITE" id="PS00233">
    <property type="entry name" value="CHIT_BIND_RR_1"/>
    <property type="match status" value="1"/>
</dbReference>
<organism evidence="5 6">
    <name type="scientific">Musca domestica</name>
    <name type="common">House fly</name>
    <dbReference type="NCBI Taxonomy" id="7370"/>
    <lineage>
        <taxon>Eukaryota</taxon>
        <taxon>Metazoa</taxon>
        <taxon>Ecdysozoa</taxon>
        <taxon>Arthropoda</taxon>
        <taxon>Hexapoda</taxon>
        <taxon>Insecta</taxon>
        <taxon>Pterygota</taxon>
        <taxon>Neoptera</taxon>
        <taxon>Endopterygota</taxon>
        <taxon>Diptera</taxon>
        <taxon>Brachycera</taxon>
        <taxon>Muscomorpha</taxon>
        <taxon>Muscoidea</taxon>
        <taxon>Muscidae</taxon>
        <taxon>Musca</taxon>
    </lineage>
</organism>
<feature type="region of interest" description="Disordered" evidence="3">
    <location>
        <begin position="838"/>
        <end position="863"/>
    </location>
</feature>
<evidence type="ECO:0000313" key="6">
    <source>
        <dbReference type="RefSeq" id="XP_005184997.2"/>
    </source>
</evidence>
<dbReference type="PANTHER" id="PTHR20946">
    <property type="entry name" value="SANT AND BTB DOMAIN REGULATOR OF CLASS SWITCH RECOMBINATION"/>
    <property type="match status" value="1"/>
</dbReference>
<feature type="region of interest" description="Disordered" evidence="3">
    <location>
        <begin position="216"/>
        <end position="268"/>
    </location>
</feature>
<feature type="compositionally biased region" description="Basic residues" evidence="3">
    <location>
        <begin position="750"/>
        <end position="760"/>
    </location>
</feature>
<proteinExistence type="predicted"/>
<dbReference type="InterPro" id="IPR031311">
    <property type="entry name" value="CHIT_BIND_RR_consensus"/>
</dbReference>
<dbReference type="PANTHER" id="PTHR20946:SF0">
    <property type="entry name" value="SANT AND BTB DOMAIN REGULATOR OF CLASS SWITCH RECOMBINATION"/>
    <property type="match status" value="1"/>
</dbReference>
<feature type="region of interest" description="Disordered" evidence="3">
    <location>
        <begin position="1"/>
        <end position="32"/>
    </location>
</feature>
<dbReference type="PROSITE" id="PS51155">
    <property type="entry name" value="CHIT_BIND_RR_2"/>
    <property type="match status" value="1"/>
</dbReference>
<feature type="compositionally biased region" description="Low complexity" evidence="3">
    <location>
        <begin position="1"/>
        <end position="13"/>
    </location>
</feature>
<dbReference type="InterPro" id="IPR000618">
    <property type="entry name" value="Insect_cuticle"/>
</dbReference>
<protein>
    <submittedName>
        <fullName evidence="6">SANT and BTB domain regulator of class switch recombination</fullName>
    </submittedName>
</protein>
<dbReference type="Proteomes" id="UP001652621">
    <property type="component" value="Unplaced"/>
</dbReference>
<dbReference type="Pfam" id="PF11822">
    <property type="entry name" value="BTB_SANBR"/>
    <property type="match status" value="1"/>
</dbReference>
<dbReference type="GeneID" id="101896074"/>
<feature type="compositionally biased region" description="Low complexity" evidence="3">
    <location>
        <begin position="725"/>
        <end position="739"/>
    </location>
</feature>
<feature type="compositionally biased region" description="Low complexity" evidence="3">
    <location>
        <begin position="226"/>
        <end position="235"/>
    </location>
</feature>
<dbReference type="InterPro" id="IPR021777">
    <property type="entry name" value="SANBR_BTB"/>
</dbReference>
<feature type="compositionally biased region" description="Polar residues" evidence="3">
    <location>
        <begin position="86"/>
        <end position="95"/>
    </location>
</feature>
<feature type="compositionally biased region" description="Polar residues" evidence="3">
    <location>
        <begin position="248"/>
        <end position="268"/>
    </location>
</feature>
<feature type="region of interest" description="Disordered" evidence="3">
    <location>
        <begin position="724"/>
        <end position="783"/>
    </location>
</feature>
<feature type="region of interest" description="Disordered" evidence="3">
    <location>
        <begin position="65"/>
        <end position="106"/>
    </location>
</feature>
<gene>
    <name evidence="6" type="primary">LOC101896074</name>
</gene>
<feature type="compositionally biased region" description="Low complexity" evidence="3">
    <location>
        <begin position="838"/>
        <end position="848"/>
    </location>
</feature>
<dbReference type="eggNOG" id="ENOG502QRE4">
    <property type="taxonomic scope" value="Eukaryota"/>
</dbReference>
<evidence type="ECO:0000313" key="5">
    <source>
        <dbReference type="Proteomes" id="UP001652621"/>
    </source>
</evidence>
<evidence type="ECO:0000256" key="2">
    <source>
        <dbReference type="PROSITE-ProRule" id="PRU00497"/>
    </source>
</evidence>
<evidence type="ECO:0000256" key="3">
    <source>
        <dbReference type="SAM" id="MobiDB-lite"/>
    </source>
</evidence>
<feature type="domain" description="SANT and BTB" evidence="4">
    <location>
        <begin position="292"/>
        <end position="394"/>
    </location>
</feature>
<dbReference type="InterPro" id="IPR045902">
    <property type="entry name" value="SANBR-like"/>
</dbReference>
<reference evidence="6" key="1">
    <citation type="submission" date="2025-08" db="UniProtKB">
        <authorList>
            <consortium name="RefSeq"/>
        </authorList>
    </citation>
    <scope>IDENTIFICATION</scope>
    <source>
        <strain evidence="6">Aabys</strain>
        <tissue evidence="6">Whole body</tissue>
    </source>
</reference>
<dbReference type="STRING" id="7370.A0A1I8N6Z8"/>
<dbReference type="OrthoDB" id="550012at2759"/>